<dbReference type="EMBL" id="BAABLD010000001">
    <property type="protein sequence ID" value="GAA5157939.1"/>
    <property type="molecule type" value="Genomic_DNA"/>
</dbReference>
<evidence type="ECO:0000313" key="2">
    <source>
        <dbReference type="Proteomes" id="UP001500547"/>
    </source>
</evidence>
<evidence type="ECO:0008006" key="3">
    <source>
        <dbReference type="Google" id="ProtNLM"/>
    </source>
</evidence>
<dbReference type="Proteomes" id="UP001500547">
    <property type="component" value="Unassembled WGS sequence"/>
</dbReference>
<name>A0ABP9Q7I6_9RHOO</name>
<reference evidence="2" key="1">
    <citation type="journal article" date="2019" name="Int. J. Syst. Evol. Microbiol.">
        <title>The Global Catalogue of Microorganisms (GCM) 10K type strain sequencing project: providing services to taxonomists for standard genome sequencing and annotation.</title>
        <authorList>
            <consortium name="The Broad Institute Genomics Platform"/>
            <consortium name="The Broad Institute Genome Sequencing Center for Infectious Disease"/>
            <person name="Wu L."/>
            <person name="Ma J."/>
        </authorList>
    </citation>
    <scope>NUCLEOTIDE SEQUENCE [LARGE SCALE GENOMIC DNA]</scope>
    <source>
        <strain evidence="2">JCM 18715</strain>
    </source>
</reference>
<evidence type="ECO:0000313" key="1">
    <source>
        <dbReference type="EMBL" id="GAA5157939.1"/>
    </source>
</evidence>
<proteinExistence type="predicted"/>
<gene>
    <name evidence="1" type="ORF">GCM10025770_01860</name>
</gene>
<dbReference type="Gene3D" id="3.30.1150.10">
    <property type="match status" value="1"/>
</dbReference>
<sequence length="128" mass="14204">MPGPAAAVWSAGAPSALAQYLPADQLEYTPVPVSAPDYDSLPGANPSQTAMRVRLYVDESGTVQAVHPLRLDPRDREFLVSLRRMFEATRYLPGRRQGVPVSSYIDLELEFVAPEEVDVIEPKHRRSE</sequence>
<keyword evidence="2" id="KW-1185">Reference proteome</keyword>
<protein>
    <recommendedName>
        <fullName evidence="3">TonB C-terminal domain-containing protein</fullName>
    </recommendedName>
</protein>
<organism evidence="1 2">
    <name type="scientific">Viridibacterium curvum</name>
    <dbReference type="NCBI Taxonomy" id="1101404"/>
    <lineage>
        <taxon>Bacteria</taxon>
        <taxon>Pseudomonadati</taxon>
        <taxon>Pseudomonadota</taxon>
        <taxon>Betaproteobacteria</taxon>
        <taxon>Rhodocyclales</taxon>
        <taxon>Rhodocyclaceae</taxon>
        <taxon>Viridibacterium</taxon>
    </lineage>
</organism>
<comment type="caution">
    <text evidence="1">The sequence shown here is derived from an EMBL/GenBank/DDBJ whole genome shotgun (WGS) entry which is preliminary data.</text>
</comment>
<accession>A0ABP9Q7I6</accession>